<keyword evidence="1" id="KW-0472">Membrane</keyword>
<comment type="caution">
    <text evidence="2">The sequence shown here is derived from an EMBL/GenBank/DDBJ whole genome shotgun (WGS) entry which is preliminary data.</text>
</comment>
<keyword evidence="1" id="KW-1133">Transmembrane helix</keyword>
<protein>
    <submittedName>
        <fullName evidence="2">PrgI family protein</fullName>
    </submittedName>
</protein>
<reference evidence="2 3" key="1">
    <citation type="journal article" date="2019" name="Nat. Med.">
        <title>A library of human gut bacterial isolates paired with longitudinal multiomics data enables mechanistic microbiome research.</title>
        <authorList>
            <person name="Poyet M."/>
            <person name="Groussin M."/>
            <person name="Gibbons S.M."/>
            <person name="Avila-Pacheco J."/>
            <person name="Jiang X."/>
            <person name="Kearney S.M."/>
            <person name="Perrotta A.R."/>
            <person name="Berdy B."/>
            <person name="Zhao S."/>
            <person name="Lieberman T.D."/>
            <person name="Swanson P.K."/>
            <person name="Smith M."/>
            <person name="Roesemann S."/>
            <person name="Alexander J.E."/>
            <person name="Rich S.A."/>
            <person name="Livny J."/>
            <person name="Vlamakis H."/>
            <person name="Clish C."/>
            <person name="Bullock K."/>
            <person name="Deik A."/>
            <person name="Scott J."/>
            <person name="Pierce K.A."/>
            <person name="Xavier R.J."/>
            <person name="Alm E.J."/>
        </authorList>
    </citation>
    <scope>NUCLEOTIDE SEQUENCE [LARGE SCALE GENOMIC DNA]</scope>
    <source>
        <strain evidence="2 3">BIOML-A2</strain>
    </source>
</reference>
<name>A0A6I2R9L8_FLAPL</name>
<dbReference type="RefSeq" id="WP_108981775.1">
    <property type="nucleotide sequence ID" value="NZ_JAQLWY010000020.1"/>
</dbReference>
<sequence>MARVYRIANDMAEKEKAVGGLLTFGQAGWIAAGLIVGAGVFVGMAKIMPPVLALMIGLIPAAAIGLPFAFYNKGGLTLVQYLIWRFKFQKKSKHLVNTLTYRMDRASDYEREQKAKESENIF</sequence>
<feature type="transmembrane region" description="Helical" evidence="1">
    <location>
        <begin position="51"/>
        <end position="71"/>
    </location>
</feature>
<evidence type="ECO:0000313" key="2">
    <source>
        <dbReference type="EMBL" id="MSB19982.1"/>
    </source>
</evidence>
<proteinExistence type="predicted"/>
<dbReference type="InterPro" id="IPR024414">
    <property type="entry name" value="Uncharacterised_PrgI"/>
</dbReference>
<evidence type="ECO:0000256" key="1">
    <source>
        <dbReference type="SAM" id="Phobius"/>
    </source>
</evidence>
<evidence type="ECO:0000313" key="3">
    <source>
        <dbReference type="Proteomes" id="UP000434475"/>
    </source>
</evidence>
<keyword evidence="1" id="KW-0812">Transmembrane</keyword>
<dbReference type="Proteomes" id="UP000434475">
    <property type="component" value="Unassembled WGS sequence"/>
</dbReference>
<dbReference type="AlphaFoldDB" id="A0A6I2R9L8"/>
<accession>A0A6I2R9L8</accession>
<dbReference type="EMBL" id="WKPR01000009">
    <property type="protein sequence ID" value="MSB19982.1"/>
    <property type="molecule type" value="Genomic_DNA"/>
</dbReference>
<gene>
    <name evidence="2" type="ORF">GKE97_10690</name>
</gene>
<feature type="transmembrane region" description="Helical" evidence="1">
    <location>
        <begin position="21"/>
        <end position="45"/>
    </location>
</feature>
<dbReference type="Pfam" id="PF12666">
    <property type="entry name" value="PrgI"/>
    <property type="match status" value="1"/>
</dbReference>
<organism evidence="2 3">
    <name type="scientific">Flavonifractor plautii</name>
    <name type="common">Fusobacterium plautii</name>
    <dbReference type="NCBI Taxonomy" id="292800"/>
    <lineage>
        <taxon>Bacteria</taxon>
        <taxon>Bacillati</taxon>
        <taxon>Bacillota</taxon>
        <taxon>Clostridia</taxon>
        <taxon>Eubacteriales</taxon>
        <taxon>Oscillospiraceae</taxon>
        <taxon>Flavonifractor</taxon>
    </lineage>
</organism>